<gene>
    <name evidence="5" type="ordered locus">PSMK_17430</name>
</gene>
<keyword evidence="6" id="KW-1185">Reference proteome</keyword>
<keyword evidence="2 5" id="KW-0378">Hydrolase</keyword>
<dbReference type="InterPro" id="IPR004843">
    <property type="entry name" value="Calcineurin-like_PHP"/>
</dbReference>
<protein>
    <submittedName>
        <fullName evidence="5">Putative hydrolase</fullName>
    </submittedName>
</protein>
<dbReference type="EMBL" id="AP012338">
    <property type="protein sequence ID" value="BAM03902.1"/>
    <property type="molecule type" value="Genomic_DNA"/>
</dbReference>
<dbReference type="GO" id="GO:0004527">
    <property type="term" value="F:exonuclease activity"/>
    <property type="evidence" value="ECO:0007669"/>
    <property type="project" value="UniProtKB-KW"/>
</dbReference>
<evidence type="ECO:0000256" key="1">
    <source>
        <dbReference type="ARBA" id="ARBA00022722"/>
    </source>
</evidence>
<evidence type="ECO:0000256" key="2">
    <source>
        <dbReference type="ARBA" id="ARBA00022801"/>
    </source>
</evidence>
<dbReference type="InterPro" id="IPR014577">
    <property type="entry name" value="UCP033093_metalloPase"/>
</dbReference>
<dbReference type="SUPFAM" id="SSF56300">
    <property type="entry name" value="Metallo-dependent phosphatases"/>
    <property type="match status" value="1"/>
</dbReference>
<dbReference type="InterPro" id="IPR041796">
    <property type="entry name" value="Mre11_N"/>
</dbReference>
<dbReference type="PIRSF" id="PIRSF033093">
    <property type="entry name" value="UCP_ML1119"/>
    <property type="match status" value="1"/>
</dbReference>
<dbReference type="Proteomes" id="UP000007881">
    <property type="component" value="Chromosome"/>
</dbReference>
<dbReference type="Pfam" id="PF00149">
    <property type="entry name" value="Metallophos"/>
    <property type="match status" value="1"/>
</dbReference>
<dbReference type="CDD" id="cd00840">
    <property type="entry name" value="MPP_Mre11_N"/>
    <property type="match status" value="1"/>
</dbReference>
<dbReference type="AlphaFoldDB" id="I0IF64"/>
<keyword evidence="1" id="KW-0540">Nuclease</keyword>
<dbReference type="eggNOG" id="COG0420">
    <property type="taxonomic scope" value="Bacteria"/>
</dbReference>
<dbReference type="PANTHER" id="PTHR30337:SF0">
    <property type="entry name" value="NUCLEASE SBCCD SUBUNIT D"/>
    <property type="match status" value="1"/>
</dbReference>
<feature type="domain" description="Calcineurin-like phosphoesterase" evidence="4">
    <location>
        <begin position="3"/>
        <end position="100"/>
    </location>
</feature>
<evidence type="ECO:0000259" key="4">
    <source>
        <dbReference type="Pfam" id="PF00149"/>
    </source>
</evidence>
<sequence length="379" mass="39188">MLTFVHAADLHLGQPLHFLGGGDAAPRVRQLRLEAIDRIGALAAERGAAFVLVAGDLFDGGLVDDRTVAAACGKLGSVAVPVRVLPGNHDLSGVPGGVFGREVWAREKPANVSVLAAREPLFLDEHGAVILPAPADPASPADPTAHLTRSFGSGRAGAIRIGLAHGGTTDFAEISGGRSATIAPGRAASAGLDYLALGDWHGFQTLDARTAYAGSPEPTSFVNNDSGNALVVRIAGPGAVPEVEPVKLARTRWLREEARLREASEVEALDARLQALAAEEDTLLRLELDAALPAAAAARLDRVLDAAGHRLLHLRLRDAAGGAFRPRVLADAATLEEAAASAPGFVRAAIAELSAEEDDAEAAEALVLLQRLLAEAASC</sequence>
<accession>I0IF64</accession>
<organism evidence="5 6">
    <name type="scientific">Phycisphaera mikurensis (strain NBRC 102666 / KCTC 22515 / FYK2301M01)</name>
    <dbReference type="NCBI Taxonomy" id="1142394"/>
    <lineage>
        <taxon>Bacteria</taxon>
        <taxon>Pseudomonadati</taxon>
        <taxon>Planctomycetota</taxon>
        <taxon>Phycisphaerae</taxon>
        <taxon>Phycisphaerales</taxon>
        <taxon>Phycisphaeraceae</taxon>
        <taxon>Phycisphaera</taxon>
    </lineage>
</organism>
<dbReference type="STRING" id="1142394.PSMK_17430"/>
<dbReference type="RefSeq" id="WP_014437120.1">
    <property type="nucleotide sequence ID" value="NC_017080.1"/>
</dbReference>
<dbReference type="KEGG" id="phm:PSMK_17430"/>
<name>I0IF64_PHYMF</name>
<evidence type="ECO:0000313" key="6">
    <source>
        <dbReference type="Proteomes" id="UP000007881"/>
    </source>
</evidence>
<dbReference type="HOGENOM" id="CLU_026621_1_0_0"/>
<proteinExistence type="predicted"/>
<evidence type="ECO:0000313" key="5">
    <source>
        <dbReference type="EMBL" id="BAM03902.1"/>
    </source>
</evidence>
<dbReference type="InterPro" id="IPR050535">
    <property type="entry name" value="DNA_Repair-Maintenance_Comp"/>
</dbReference>
<dbReference type="PANTHER" id="PTHR30337">
    <property type="entry name" value="COMPONENT OF ATP-DEPENDENT DSDNA EXONUCLEASE"/>
    <property type="match status" value="1"/>
</dbReference>
<dbReference type="Gene3D" id="3.60.21.10">
    <property type="match status" value="1"/>
</dbReference>
<reference evidence="5 6" key="1">
    <citation type="submission" date="2012-02" db="EMBL/GenBank/DDBJ databases">
        <title>Complete genome sequence of Phycisphaera mikurensis NBRC 102666.</title>
        <authorList>
            <person name="Ankai A."/>
            <person name="Hosoyama A."/>
            <person name="Terui Y."/>
            <person name="Sekine M."/>
            <person name="Fukai R."/>
            <person name="Kato Y."/>
            <person name="Nakamura S."/>
            <person name="Yamada-Narita S."/>
            <person name="Kawakoshi A."/>
            <person name="Fukunaga Y."/>
            <person name="Yamazaki S."/>
            <person name="Fujita N."/>
        </authorList>
    </citation>
    <scope>NUCLEOTIDE SEQUENCE [LARGE SCALE GENOMIC DNA]</scope>
    <source>
        <strain evidence="6">NBRC 102666 / KCTC 22515 / FYK2301M01</strain>
    </source>
</reference>
<evidence type="ECO:0000256" key="3">
    <source>
        <dbReference type="ARBA" id="ARBA00022839"/>
    </source>
</evidence>
<dbReference type="InterPro" id="IPR029052">
    <property type="entry name" value="Metallo-depent_PP-like"/>
</dbReference>
<keyword evidence="3" id="KW-0269">Exonuclease</keyword>